<evidence type="ECO:0000313" key="2">
    <source>
        <dbReference type="EMBL" id="CAB4268777.1"/>
    </source>
</evidence>
<proteinExistence type="predicted"/>
<sequence>MNNATQHTVDIPPFLKEFPEVSTSGASSNQDDTTAVVTGPATREPSNSHYTLAEMLESPDATSPWNGDRVVYKYRNIIRDVIEELPEFVKSHSGHCLTPNDICIVNDRAKINVSIPNPSNTENLPTYRSQFRSLVTRILGTDNSTRVELKHFYHKVDKTGVALDDLWHHPLLMSSNERFYFPIDAILELQSKKGDAWRYEYNNGKTINIKAAIEKSNCDDFKSFHANSIKNTIYEDNALGVLNYSRNISIHIWEEQNTLTKAEVEEGLTSLFPERLTYLYDFLLYNIGMRFLRKR</sequence>
<dbReference type="EMBL" id="CAEKDK010000002">
    <property type="protein sequence ID" value="CAB4268777.1"/>
    <property type="molecule type" value="Genomic_DNA"/>
</dbReference>
<organism evidence="3 5">
    <name type="scientific">Prunus armeniaca</name>
    <name type="common">Apricot</name>
    <name type="synonym">Armeniaca vulgaris</name>
    <dbReference type="NCBI Taxonomy" id="36596"/>
    <lineage>
        <taxon>Eukaryota</taxon>
        <taxon>Viridiplantae</taxon>
        <taxon>Streptophyta</taxon>
        <taxon>Embryophyta</taxon>
        <taxon>Tracheophyta</taxon>
        <taxon>Spermatophyta</taxon>
        <taxon>Magnoliopsida</taxon>
        <taxon>eudicotyledons</taxon>
        <taxon>Gunneridae</taxon>
        <taxon>Pentapetalae</taxon>
        <taxon>rosids</taxon>
        <taxon>fabids</taxon>
        <taxon>Rosales</taxon>
        <taxon>Rosaceae</taxon>
        <taxon>Amygdaloideae</taxon>
        <taxon>Amygdaleae</taxon>
        <taxon>Prunus</taxon>
    </lineage>
</organism>
<dbReference type="Proteomes" id="UP000507222">
    <property type="component" value="Unassembled WGS sequence"/>
</dbReference>
<dbReference type="Proteomes" id="UP000507245">
    <property type="component" value="Unassembled WGS sequence"/>
</dbReference>
<gene>
    <name evidence="2" type="ORF">CURHAP_LOCUS13082</name>
    <name evidence="3" type="ORF">ORAREDHAP_LOCUS13002</name>
</gene>
<reference evidence="3 4" key="2">
    <citation type="submission" date="2020-05" db="EMBL/GenBank/DDBJ databases">
        <authorList>
            <person name="Campoy J."/>
            <person name="Schneeberger K."/>
            <person name="Spophaly S."/>
        </authorList>
    </citation>
    <scope>NUCLEOTIDE SEQUENCE [LARGE SCALE GENOMIC DNA]</scope>
    <source>
        <strain evidence="3">PruArmRojPasFocal</strain>
    </source>
</reference>
<accession>A0A6J5WCG3</accession>
<keyword evidence="5" id="KW-1185">Reference proteome</keyword>
<evidence type="ECO:0000313" key="5">
    <source>
        <dbReference type="Proteomes" id="UP000507245"/>
    </source>
</evidence>
<feature type="compositionally biased region" description="Polar residues" evidence="1">
    <location>
        <begin position="21"/>
        <end position="36"/>
    </location>
</feature>
<reference evidence="5" key="1">
    <citation type="journal article" date="2020" name="Genome Biol.">
        <title>Gamete binning: chromosome-level and haplotype-resolved genome assembly enabled by high-throughput single-cell sequencing of gamete genomes.</title>
        <authorList>
            <person name="Campoy J.A."/>
            <person name="Sun H."/>
            <person name="Goel M."/>
            <person name="Jiao W.-B."/>
            <person name="Folz-Donahue K."/>
            <person name="Wang N."/>
            <person name="Rubio M."/>
            <person name="Liu C."/>
            <person name="Kukat C."/>
            <person name="Ruiz D."/>
            <person name="Huettel B."/>
            <person name="Schneeberger K."/>
        </authorList>
    </citation>
    <scope>NUCLEOTIDE SEQUENCE [LARGE SCALE GENOMIC DNA]</scope>
    <source>
        <strain evidence="5">cv. Rojo Pasion</strain>
    </source>
</reference>
<dbReference type="OrthoDB" id="1169696at2759"/>
<name>A0A6J5WCG3_PRUAR</name>
<protein>
    <submittedName>
        <fullName evidence="3">Uncharacterized protein</fullName>
    </submittedName>
</protein>
<evidence type="ECO:0000313" key="4">
    <source>
        <dbReference type="Proteomes" id="UP000507222"/>
    </source>
</evidence>
<feature type="region of interest" description="Disordered" evidence="1">
    <location>
        <begin position="19"/>
        <end position="46"/>
    </location>
</feature>
<evidence type="ECO:0000256" key="1">
    <source>
        <dbReference type="SAM" id="MobiDB-lite"/>
    </source>
</evidence>
<dbReference type="AlphaFoldDB" id="A0A6J5WCG3"/>
<dbReference type="EMBL" id="CAEKKB010000002">
    <property type="protein sequence ID" value="CAB4299239.1"/>
    <property type="molecule type" value="Genomic_DNA"/>
</dbReference>
<evidence type="ECO:0000313" key="3">
    <source>
        <dbReference type="EMBL" id="CAB4299239.1"/>
    </source>
</evidence>